<dbReference type="GO" id="GO:0005737">
    <property type="term" value="C:cytoplasm"/>
    <property type="evidence" value="ECO:0007669"/>
    <property type="project" value="TreeGrafter"/>
</dbReference>
<dbReference type="OMA" id="MQWREYV"/>
<keyword evidence="5" id="KW-0067">ATP-binding</keyword>
<dbReference type="GO" id="GO:0046854">
    <property type="term" value="P:phosphatidylinositol phosphate biosynthetic process"/>
    <property type="evidence" value="ECO:0007669"/>
    <property type="project" value="TreeGrafter"/>
</dbReference>
<dbReference type="InterPro" id="IPR005522">
    <property type="entry name" value="IPK"/>
</dbReference>
<evidence type="ECO:0000256" key="2">
    <source>
        <dbReference type="ARBA" id="ARBA00022679"/>
    </source>
</evidence>
<dbReference type="EnsemblMetazoa" id="XM_038218948.1">
    <property type="protein sequence ID" value="XP_038074876.1"/>
    <property type="gene ID" value="LOC119742779"/>
</dbReference>
<dbReference type="Proteomes" id="UP000887568">
    <property type="component" value="Unplaced"/>
</dbReference>
<evidence type="ECO:0000256" key="4">
    <source>
        <dbReference type="ARBA" id="ARBA00022777"/>
    </source>
</evidence>
<reference evidence="8" key="1">
    <citation type="submission" date="2022-11" db="UniProtKB">
        <authorList>
            <consortium name="EnsemblMetazoa"/>
        </authorList>
    </citation>
    <scope>IDENTIFICATION</scope>
</reference>
<protein>
    <recommendedName>
        <fullName evidence="6">Kinase</fullName>
        <ecNumber evidence="6">2.7.-.-</ecNumber>
    </recommendedName>
</protein>
<keyword evidence="4 6" id="KW-0418">Kinase</keyword>
<keyword evidence="9" id="KW-1185">Reference proteome</keyword>
<dbReference type="Pfam" id="PF03770">
    <property type="entry name" value="IPK"/>
    <property type="match status" value="1"/>
</dbReference>
<dbReference type="GO" id="GO:0005634">
    <property type="term" value="C:nucleus"/>
    <property type="evidence" value="ECO:0007669"/>
    <property type="project" value="TreeGrafter"/>
</dbReference>
<dbReference type="GO" id="GO:0000828">
    <property type="term" value="F:inositol hexakisphosphate kinase activity"/>
    <property type="evidence" value="ECO:0007669"/>
    <property type="project" value="TreeGrafter"/>
</dbReference>
<feature type="compositionally biased region" description="Polar residues" evidence="7">
    <location>
        <begin position="385"/>
        <end position="403"/>
    </location>
</feature>
<evidence type="ECO:0000313" key="8">
    <source>
        <dbReference type="EnsemblMetazoa" id="XP_038074876.1"/>
    </source>
</evidence>
<dbReference type="SUPFAM" id="SSF56104">
    <property type="entry name" value="SAICAR synthase-like"/>
    <property type="match status" value="1"/>
</dbReference>
<evidence type="ECO:0000256" key="5">
    <source>
        <dbReference type="ARBA" id="ARBA00022840"/>
    </source>
</evidence>
<dbReference type="RefSeq" id="XP_038074876.1">
    <property type="nucleotide sequence ID" value="XM_038218948.1"/>
</dbReference>
<feature type="compositionally biased region" description="Polar residues" evidence="7">
    <location>
        <begin position="364"/>
        <end position="377"/>
    </location>
</feature>
<organism evidence="8 9">
    <name type="scientific">Patiria miniata</name>
    <name type="common">Bat star</name>
    <name type="synonym">Asterina miniata</name>
    <dbReference type="NCBI Taxonomy" id="46514"/>
    <lineage>
        <taxon>Eukaryota</taxon>
        <taxon>Metazoa</taxon>
        <taxon>Echinodermata</taxon>
        <taxon>Eleutherozoa</taxon>
        <taxon>Asterozoa</taxon>
        <taxon>Asteroidea</taxon>
        <taxon>Valvatacea</taxon>
        <taxon>Valvatida</taxon>
        <taxon>Asterinidae</taxon>
        <taxon>Patiria</taxon>
    </lineage>
</organism>
<evidence type="ECO:0000256" key="1">
    <source>
        <dbReference type="ARBA" id="ARBA00007374"/>
    </source>
</evidence>
<proteinExistence type="inferred from homology"/>
<feature type="compositionally biased region" description="Low complexity" evidence="7">
    <location>
        <begin position="407"/>
        <end position="429"/>
    </location>
</feature>
<dbReference type="FunFam" id="3.30.470.160:FF:000001">
    <property type="entry name" value="Kinase"/>
    <property type="match status" value="1"/>
</dbReference>
<dbReference type="GO" id="GO:0005524">
    <property type="term" value="F:ATP binding"/>
    <property type="evidence" value="ECO:0007669"/>
    <property type="project" value="UniProtKB-KW"/>
</dbReference>
<evidence type="ECO:0000256" key="7">
    <source>
        <dbReference type="SAM" id="MobiDB-lite"/>
    </source>
</evidence>
<accession>A0A914BG46</accession>
<sequence>MTHRLAMGDERIKMQENNNGETVEMEIVDEDSDSPLEDECSRICMCEKCIAEKTPPTKVERASSWRKIRNMVHWSPFVQSFKKKYPWVQLAGHQGNFKAGECGTILKKHTPKEQWALRKLMADILRPYIPEYKGVVEKNSEKYVQMQDLLGEFDNPSVMDCKIGTRTYLEEELKKAREKPKLRKDMYQKMIEIDPTEPTSEEHRLGAVTKPRYMQWREFMSSSATLGFRIEGVKKGDGHSSRDYKTVRTKDQISECFNFFIDGDPSIQTKYIRRLKAIRATLESSEFFALHEVIGSSLLFVHDRTGKASVWMIDFGKTTPLPPSESNDHRTPWVEGNHEDGYLFGLDMMIEVFSDMKPKKCPVETNSNKPSTKTDPTPATAPSAMDTQSGSTSTDAVDTTQPSEALPISSSISNVSSTASPPSVTAAPS</sequence>
<dbReference type="Gene3D" id="3.30.470.160">
    <property type="entry name" value="Inositol polyphosphate kinase"/>
    <property type="match status" value="1"/>
</dbReference>
<keyword evidence="3" id="KW-0547">Nucleotide-binding</keyword>
<comment type="similarity">
    <text evidence="1 6">Belongs to the inositol phosphokinase (IPK) family.</text>
</comment>
<feature type="region of interest" description="Disordered" evidence="7">
    <location>
        <begin position="361"/>
        <end position="429"/>
    </location>
</feature>
<dbReference type="PANTHER" id="PTHR12400">
    <property type="entry name" value="INOSITOL POLYPHOSPHATE KINASE"/>
    <property type="match status" value="1"/>
</dbReference>
<dbReference type="AlphaFoldDB" id="A0A914BG46"/>
<evidence type="ECO:0000313" key="9">
    <source>
        <dbReference type="Proteomes" id="UP000887568"/>
    </source>
</evidence>
<dbReference type="OrthoDB" id="338650at2759"/>
<evidence type="ECO:0000256" key="3">
    <source>
        <dbReference type="ARBA" id="ARBA00022741"/>
    </source>
</evidence>
<dbReference type="PANTHER" id="PTHR12400:SF26">
    <property type="entry name" value="KINASE"/>
    <property type="match status" value="1"/>
</dbReference>
<dbReference type="GeneID" id="119742779"/>
<dbReference type="GO" id="GO:0032958">
    <property type="term" value="P:inositol phosphate biosynthetic process"/>
    <property type="evidence" value="ECO:0007669"/>
    <property type="project" value="InterPro"/>
</dbReference>
<evidence type="ECO:0000256" key="6">
    <source>
        <dbReference type="RuleBase" id="RU363090"/>
    </source>
</evidence>
<dbReference type="EC" id="2.7.-.-" evidence="6"/>
<keyword evidence="2 6" id="KW-0808">Transferase</keyword>
<dbReference type="InterPro" id="IPR038286">
    <property type="entry name" value="IPK_sf"/>
</dbReference>
<name>A0A914BG46_PATMI</name>